<evidence type="ECO:0000256" key="1">
    <source>
        <dbReference type="SAM" id="MobiDB-lite"/>
    </source>
</evidence>
<reference evidence="2 3" key="1">
    <citation type="submission" date="2018-05" db="EMBL/GenBank/DDBJ databases">
        <title>A metagenomic window into the 2 km-deep terrestrial subsurface aquifer revealed taxonomically and functionally diverse microbial community comprising novel uncultured bacterial lineages.</title>
        <authorList>
            <person name="Kadnikov V.V."/>
            <person name="Mardanov A.V."/>
            <person name="Beletsky A.V."/>
            <person name="Banks D."/>
            <person name="Pimenov N.V."/>
            <person name="Frank Y.A."/>
            <person name="Karnachuk O.V."/>
            <person name="Ravin N.V."/>
        </authorList>
    </citation>
    <scope>NUCLEOTIDE SEQUENCE [LARGE SCALE GENOMIC DNA]</scope>
    <source>
        <strain evidence="2">BY5</strain>
    </source>
</reference>
<gene>
    <name evidence="2" type="ORF">OZSIB_0618</name>
</gene>
<dbReference type="EMBL" id="QOQW01000001">
    <property type="protein sequence ID" value="RCK81484.1"/>
    <property type="molecule type" value="Genomic_DNA"/>
</dbReference>
<protein>
    <submittedName>
        <fullName evidence="2">Uncharacterized protein</fullName>
    </submittedName>
</protein>
<accession>A0A367ZTL4</accession>
<organism evidence="2 3">
    <name type="scientific">Candidatus Ozemobacter sibiricus</name>
    <dbReference type="NCBI Taxonomy" id="2268124"/>
    <lineage>
        <taxon>Bacteria</taxon>
        <taxon>Candidatus Ozemobacteria</taxon>
        <taxon>Candidatus Ozemobacterales</taxon>
        <taxon>Candidatus Ozemobacteraceae</taxon>
        <taxon>Candidatus Ozemobacter</taxon>
    </lineage>
</organism>
<name>A0A367ZTL4_9BACT</name>
<dbReference type="Proteomes" id="UP000252355">
    <property type="component" value="Unassembled WGS sequence"/>
</dbReference>
<dbReference type="AlphaFoldDB" id="A0A367ZTL4"/>
<proteinExistence type="predicted"/>
<evidence type="ECO:0000313" key="3">
    <source>
        <dbReference type="Proteomes" id="UP000252355"/>
    </source>
</evidence>
<comment type="caution">
    <text evidence="2">The sequence shown here is derived from an EMBL/GenBank/DDBJ whole genome shotgun (WGS) entry which is preliminary data.</text>
</comment>
<sequence>MVRYRPDGVAADASAAVLIDGPEVVALEMHRGAVLRRGKGEWVPLLGRFKVTMVPPTASGTPSPASDDSSLFRARFPRGRFELQIGEALFEIDGRGNGAVVLQKGQGWVKTDNRAIIRLEPGQQLDLPRWGSFGRLRNPDARWAERSRGFLTSAAVRPIPPMNLDETGRRDDEGIEVFPDMGTDGSPENDLIPGQESSLPASDTELEPPAVLDLPEPPDGPQDPAQEWEPASATLLPSDPTERRPASSPAVP</sequence>
<feature type="region of interest" description="Disordered" evidence="1">
    <location>
        <begin position="159"/>
        <end position="252"/>
    </location>
</feature>
<evidence type="ECO:0000313" key="2">
    <source>
        <dbReference type="EMBL" id="RCK81484.1"/>
    </source>
</evidence>